<dbReference type="HOGENOM" id="CLU_519694_0_0_1"/>
<dbReference type="InterPro" id="IPR001810">
    <property type="entry name" value="F-box_dom"/>
</dbReference>
<dbReference type="SUPFAM" id="SSF81383">
    <property type="entry name" value="F-box domain"/>
    <property type="match status" value="1"/>
</dbReference>
<dbReference type="OMA" id="ICPGRRC"/>
<dbReference type="OrthoDB" id="1689567at2759"/>
<organism evidence="2 3">
    <name type="scientific">Cochliobolus heterostrophus (strain C5 / ATCC 48332 / race O)</name>
    <name type="common">Southern corn leaf blight fungus</name>
    <name type="synonym">Bipolaris maydis</name>
    <dbReference type="NCBI Taxonomy" id="701091"/>
    <lineage>
        <taxon>Eukaryota</taxon>
        <taxon>Fungi</taxon>
        <taxon>Dikarya</taxon>
        <taxon>Ascomycota</taxon>
        <taxon>Pezizomycotina</taxon>
        <taxon>Dothideomycetes</taxon>
        <taxon>Pleosporomycetidae</taxon>
        <taxon>Pleosporales</taxon>
        <taxon>Pleosporineae</taxon>
        <taxon>Pleosporaceae</taxon>
        <taxon>Bipolaris</taxon>
    </lineage>
</organism>
<dbReference type="Pfam" id="PF12937">
    <property type="entry name" value="F-box-like"/>
    <property type="match status" value="1"/>
</dbReference>
<gene>
    <name evidence="2" type="ORF">COCHEDRAFT_1204011</name>
</gene>
<keyword evidence="3" id="KW-1185">Reference proteome</keyword>
<accession>M2USK1</accession>
<evidence type="ECO:0000313" key="3">
    <source>
        <dbReference type="Proteomes" id="UP000016936"/>
    </source>
</evidence>
<feature type="domain" description="F-box" evidence="1">
    <location>
        <begin position="7"/>
        <end position="43"/>
    </location>
</feature>
<name>M2USK1_COCH5</name>
<dbReference type="Gene3D" id="1.20.1280.50">
    <property type="match status" value="1"/>
</dbReference>
<reference evidence="2 3" key="1">
    <citation type="journal article" date="2012" name="PLoS Pathog.">
        <title>Diverse lifestyles and strategies of plant pathogenesis encoded in the genomes of eighteen Dothideomycetes fungi.</title>
        <authorList>
            <person name="Ohm R.A."/>
            <person name="Feau N."/>
            <person name="Henrissat B."/>
            <person name="Schoch C.L."/>
            <person name="Horwitz B.A."/>
            <person name="Barry K.W."/>
            <person name="Condon B.J."/>
            <person name="Copeland A.C."/>
            <person name="Dhillon B."/>
            <person name="Glaser F."/>
            <person name="Hesse C.N."/>
            <person name="Kosti I."/>
            <person name="LaButti K."/>
            <person name="Lindquist E.A."/>
            <person name="Lucas S."/>
            <person name="Salamov A.A."/>
            <person name="Bradshaw R.E."/>
            <person name="Ciuffetti L."/>
            <person name="Hamelin R.C."/>
            <person name="Kema G.H.J."/>
            <person name="Lawrence C."/>
            <person name="Scott J.A."/>
            <person name="Spatafora J.W."/>
            <person name="Turgeon B.G."/>
            <person name="de Wit P.J.G.M."/>
            <person name="Zhong S."/>
            <person name="Goodwin S.B."/>
            <person name="Grigoriev I.V."/>
        </authorList>
    </citation>
    <scope>NUCLEOTIDE SEQUENCE [LARGE SCALE GENOMIC DNA]</scope>
    <source>
        <strain evidence="3">C5 / ATCC 48332 / race O</strain>
    </source>
</reference>
<evidence type="ECO:0000259" key="1">
    <source>
        <dbReference type="Pfam" id="PF12937"/>
    </source>
</evidence>
<dbReference type="AlphaFoldDB" id="M2USK1"/>
<evidence type="ECO:0000313" key="2">
    <source>
        <dbReference type="EMBL" id="EMD90838.1"/>
    </source>
</evidence>
<reference evidence="3" key="2">
    <citation type="journal article" date="2013" name="PLoS Genet.">
        <title>Comparative genome structure, secondary metabolite, and effector coding capacity across Cochliobolus pathogens.</title>
        <authorList>
            <person name="Condon B.J."/>
            <person name="Leng Y."/>
            <person name="Wu D."/>
            <person name="Bushley K.E."/>
            <person name="Ohm R.A."/>
            <person name="Otillar R."/>
            <person name="Martin J."/>
            <person name="Schackwitz W."/>
            <person name="Grimwood J."/>
            <person name="MohdZainudin N."/>
            <person name="Xue C."/>
            <person name="Wang R."/>
            <person name="Manning V.A."/>
            <person name="Dhillon B."/>
            <person name="Tu Z.J."/>
            <person name="Steffenson B.J."/>
            <person name="Salamov A."/>
            <person name="Sun H."/>
            <person name="Lowry S."/>
            <person name="LaButti K."/>
            <person name="Han J."/>
            <person name="Copeland A."/>
            <person name="Lindquist E."/>
            <person name="Barry K."/>
            <person name="Schmutz J."/>
            <person name="Baker S.E."/>
            <person name="Ciuffetti L.M."/>
            <person name="Grigoriev I.V."/>
            <person name="Zhong S."/>
            <person name="Turgeon B.G."/>
        </authorList>
    </citation>
    <scope>NUCLEOTIDE SEQUENCE [LARGE SCALE GENOMIC DNA]</scope>
    <source>
        <strain evidence="3">C5 / ATCC 48332 / race O</strain>
    </source>
</reference>
<dbReference type="Proteomes" id="UP000016936">
    <property type="component" value="Unassembled WGS sequence"/>
</dbReference>
<protein>
    <recommendedName>
        <fullName evidence="1">F-box domain-containing protein</fullName>
    </recommendedName>
</protein>
<dbReference type="EMBL" id="KB445577">
    <property type="protein sequence ID" value="EMD90838.1"/>
    <property type="molecule type" value="Genomic_DNA"/>
</dbReference>
<sequence length="554" mass="61953">MASKKGLPVEIFLQIYGYLGPKDFNAARRTCQAWMKASLDRKLLTVMLERGGWTNVDTSREWQWLSCQLARECALAPGRAGLETEPIFTKSSEVDFTRLQSNSQPGGQLFFTTSICSRFLCVAQGALIHIHQFDAGRPVYMASVQCKGRVFALTMGLYGGRYAIAAILEHRMGMVQKLPEELFGHGPQEQQQYRTRFNTIHIQSNSERIIIMGTNNSTLYEHNLINPTWNLIENNSTIYRDLGSNNDPPLSVSLCPKNQCVIFGCAASLDIQWIDGASGQSLHRWVPMTAPSDHIYVLASRPGHESSSSDTLRILSSVVHPDNRPWIKRRLLLNRLYCAYRLKSAHKACECYHCIPLSDGYHILFVDSASNRLGLGTTELVGRTTKLVRKIDFIPATNGARPRLYCAAADMSQGARVAAVYGDTVMLYSVPPDVCRFAPDQDQIDCPLQQGNNHWLDWWHEPRANDETAALPHQSRAMWPLSLHGTRITAMANVCEISVQTHPCLSITVFTDAAKCEVWKFPKGERDIWGGQGSGVCEQGLAESGFCTTRLRIL</sequence>
<proteinExistence type="predicted"/>
<dbReference type="InterPro" id="IPR036047">
    <property type="entry name" value="F-box-like_dom_sf"/>
</dbReference>
<dbReference type="eggNOG" id="ENOG502SHIS">
    <property type="taxonomic scope" value="Eukaryota"/>
</dbReference>